<feature type="binding site" evidence="5">
    <location>
        <position position="172"/>
    </location>
    <ligand>
        <name>phosphoenolpyruvate</name>
        <dbReference type="ChEBI" id="CHEBI:58702"/>
    </ligand>
</feature>
<comment type="similarity">
    <text evidence="5">Belongs to the CofC family.</text>
</comment>
<keyword evidence="2 5" id="KW-0548">Nucleotidyltransferase</keyword>
<proteinExistence type="inferred from homology"/>
<comment type="catalytic activity">
    <reaction evidence="5">
        <text>phosphoenolpyruvate + GTP + H(+) = enolpyruvoyl-2-diphospho-5'-guanosine + diphosphate</text>
        <dbReference type="Rhea" id="RHEA:30519"/>
        <dbReference type="ChEBI" id="CHEBI:15378"/>
        <dbReference type="ChEBI" id="CHEBI:33019"/>
        <dbReference type="ChEBI" id="CHEBI:37565"/>
        <dbReference type="ChEBI" id="CHEBI:58702"/>
        <dbReference type="ChEBI" id="CHEBI:143701"/>
        <dbReference type="EC" id="2.7.7.105"/>
    </reaction>
</comment>
<evidence type="ECO:0000256" key="1">
    <source>
        <dbReference type="ARBA" id="ARBA00022679"/>
    </source>
</evidence>
<dbReference type="InterPro" id="IPR029044">
    <property type="entry name" value="Nucleotide-diphossugar_trans"/>
</dbReference>
<sequence>MAPRGDVPVTRWVVVVPVKTATAGKTRLAGVLPESHRQALVRAMALDTVAAAVATRGVVRVLVVTADEPVRLGLPTGAEAVDEPSPTTRPAGAVEPGLDAAVLAGADRAAALDPGAGVAVLLGDLPALRPDDLAAALDLAAHRPRTVVADLGGTGTTLLTVAPGLDLRPRFGAGSAAAHEALGHVRLDVPGTSSLRRDVDVPVDLARAAHDAGPRTRAVLGDVAPRG</sequence>
<evidence type="ECO:0000313" key="6">
    <source>
        <dbReference type="EMBL" id="GIG21792.1"/>
    </source>
</evidence>
<dbReference type="AlphaFoldDB" id="A0A919P1Y3"/>
<dbReference type="SUPFAM" id="SSF53448">
    <property type="entry name" value="Nucleotide-diphospho-sugar transferases"/>
    <property type="match status" value="1"/>
</dbReference>
<protein>
    <recommendedName>
        <fullName evidence="5">Phosphoenolpyruvate guanylyltransferase</fullName>
        <shortName evidence="5">PEP guanylyltransferase</shortName>
        <ecNumber evidence="5">2.7.7.105</ecNumber>
    </recommendedName>
</protein>
<evidence type="ECO:0000256" key="3">
    <source>
        <dbReference type="ARBA" id="ARBA00022741"/>
    </source>
</evidence>
<dbReference type="Gene3D" id="3.90.550.10">
    <property type="entry name" value="Spore Coat Polysaccharide Biosynthesis Protein SpsA, Chain A"/>
    <property type="match status" value="1"/>
</dbReference>
<dbReference type="NCBIfam" id="TIGR03552">
    <property type="entry name" value="F420_cofC"/>
    <property type="match status" value="1"/>
</dbReference>
<organism evidence="6 7">
    <name type="scientific">Cellulomonas chitinilytica</name>
    <dbReference type="NCBI Taxonomy" id="398759"/>
    <lineage>
        <taxon>Bacteria</taxon>
        <taxon>Bacillati</taxon>
        <taxon>Actinomycetota</taxon>
        <taxon>Actinomycetes</taxon>
        <taxon>Micrococcales</taxon>
        <taxon>Cellulomonadaceae</taxon>
        <taxon>Cellulomonas</taxon>
    </lineage>
</organism>
<reference evidence="6" key="1">
    <citation type="submission" date="2021-01" db="EMBL/GenBank/DDBJ databases">
        <title>Whole genome shotgun sequence of Cellulomonas chitinilytica NBRC 110799.</title>
        <authorList>
            <person name="Komaki H."/>
            <person name="Tamura T."/>
        </authorList>
    </citation>
    <scope>NUCLEOTIDE SEQUENCE</scope>
    <source>
        <strain evidence="6">NBRC 110799</strain>
    </source>
</reference>
<dbReference type="GO" id="GO:0043814">
    <property type="term" value="F:phospholactate guanylyltransferase activity"/>
    <property type="evidence" value="ECO:0007669"/>
    <property type="project" value="InterPro"/>
</dbReference>
<dbReference type="PANTHER" id="PTHR40392">
    <property type="entry name" value="2-PHOSPHO-L-LACTATE GUANYLYLTRANSFERASE"/>
    <property type="match status" value="1"/>
</dbReference>
<gene>
    <name evidence="6" type="primary">cofC</name>
    <name evidence="5" type="synonym">fbiD</name>
    <name evidence="6" type="ORF">Cch01nite_25160</name>
</gene>
<keyword evidence="3 5" id="KW-0547">Nucleotide-binding</keyword>
<dbReference type="GO" id="GO:0052645">
    <property type="term" value="P:F420-0 metabolic process"/>
    <property type="evidence" value="ECO:0007669"/>
    <property type="project" value="UniProtKB-UniRule"/>
</dbReference>
<dbReference type="EMBL" id="BONK01000008">
    <property type="protein sequence ID" value="GIG21792.1"/>
    <property type="molecule type" value="Genomic_DNA"/>
</dbReference>
<accession>A0A919P1Y3</accession>
<evidence type="ECO:0000256" key="2">
    <source>
        <dbReference type="ARBA" id="ARBA00022695"/>
    </source>
</evidence>
<keyword evidence="7" id="KW-1185">Reference proteome</keyword>
<feature type="binding site" evidence="5">
    <location>
        <position position="175"/>
    </location>
    <ligand>
        <name>phosphoenolpyruvate</name>
        <dbReference type="ChEBI" id="CHEBI:58702"/>
    </ligand>
</feature>
<dbReference type="PANTHER" id="PTHR40392:SF1">
    <property type="entry name" value="2-PHOSPHO-L-LACTATE GUANYLYLTRANSFERASE"/>
    <property type="match status" value="1"/>
</dbReference>
<dbReference type="Pfam" id="PF01983">
    <property type="entry name" value="CofC"/>
    <property type="match status" value="1"/>
</dbReference>
<comment type="pathway">
    <text evidence="5">Cofactor biosynthesis; coenzyme F420 biosynthesis.</text>
</comment>
<comment type="caution">
    <text evidence="6">The sequence shown here is derived from an EMBL/GenBank/DDBJ whole genome shotgun (WGS) entry which is preliminary data.</text>
</comment>
<name>A0A919P1Y3_9CELL</name>
<feature type="binding site" evidence="5">
    <location>
        <position position="156"/>
    </location>
    <ligand>
        <name>phosphoenolpyruvate</name>
        <dbReference type="ChEBI" id="CHEBI:58702"/>
    </ligand>
</feature>
<evidence type="ECO:0000256" key="4">
    <source>
        <dbReference type="ARBA" id="ARBA00023134"/>
    </source>
</evidence>
<dbReference type="InterPro" id="IPR002835">
    <property type="entry name" value="CofC"/>
</dbReference>
<evidence type="ECO:0000313" key="7">
    <source>
        <dbReference type="Proteomes" id="UP000632740"/>
    </source>
</evidence>
<comment type="function">
    <text evidence="5">Guanylyltransferase that catalyzes the activation of phosphoenolpyruvate (PEP) as enolpyruvoyl-2-diphospho-5'-guanosine, via the condensation of PEP with GTP. It is involved in the biosynthesis of coenzyme F420, a hydride carrier cofactor.</text>
</comment>
<dbReference type="EC" id="2.7.7.105" evidence="5"/>
<evidence type="ECO:0000256" key="5">
    <source>
        <dbReference type="HAMAP-Rule" id="MF_02114"/>
    </source>
</evidence>
<dbReference type="GO" id="GO:0005525">
    <property type="term" value="F:GTP binding"/>
    <property type="evidence" value="ECO:0007669"/>
    <property type="project" value="UniProtKB-KW"/>
</dbReference>
<keyword evidence="4 5" id="KW-0342">GTP-binding</keyword>
<dbReference type="HAMAP" id="MF_02114">
    <property type="entry name" value="CofC"/>
    <property type="match status" value="1"/>
</dbReference>
<keyword evidence="1 5" id="KW-0808">Transferase</keyword>
<dbReference type="Proteomes" id="UP000632740">
    <property type="component" value="Unassembled WGS sequence"/>
</dbReference>